<dbReference type="EMBL" id="JAIWYP010000009">
    <property type="protein sequence ID" value="KAH3770686.1"/>
    <property type="molecule type" value="Genomic_DNA"/>
</dbReference>
<gene>
    <name evidence="1" type="ORF">DPMN_171978</name>
</gene>
<organism evidence="1 2">
    <name type="scientific">Dreissena polymorpha</name>
    <name type="common">Zebra mussel</name>
    <name type="synonym">Mytilus polymorpha</name>
    <dbReference type="NCBI Taxonomy" id="45954"/>
    <lineage>
        <taxon>Eukaryota</taxon>
        <taxon>Metazoa</taxon>
        <taxon>Spiralia</taxon>
        <taxon>Lophotrochozoa</taxon>
        <taxon>Mollusca</taxon>
        <taxon>Bivalvia</taxon>
        <taxon>Autobranchia</taxon>
        <taxon>Heteroconchia</taxon>
        <taxon>Euheterodonta</taxon>
        <taxon>Imparidentia</taxon>
        <taxon>Neoheterodontei</taxon>
        <taxon>Myida</taxon>
        <taxon>Dreissenoidea</taxon>
        <taxon>Dreissenidae</taxon>
        <taxon>Dreissena</taxon>
    </lineage>
</organism>
<reference evidence="1" key="1">
    <citation type="journal article" date="2019" name="bioRxiv">
        <title>The Genome of the Zebra Mussel, Dreissena polymorpha: A Resource for Invasive Species Research.</title>
        <authorList>
            <person name="McCartney M.A."/>
            <person name="Auch B."/>
            <person name="Kono T."/>
            <person name="Mallez S."/>
            <person name="Zhang Y."/>
            <person name="Obille A."/>
            <person name="Becker A."/>
            <person name="Abrahante J.E."/>
            <person name="Garbe J."/>
            <person name="Badalamenti J.P."/>
            <person name="Herman A."/>
            <person name="Mangelson H."/>
            <person name="Liachko I."/>
            <person name="Sullivan S."/>
            <person name="Sone E.D."/>
            <person name="Koren S."/>
            <person name="Silverstein K.A.T."/>
            <person name="Beckman K.B."/>
            <person name="Gohl D.M."/>
        </authorList>
    </citation>
    <scope>NUCLEOTIDE SEQUENCE</scope>
    <source>
        <strain evidence="1">Duluth1</strain>
        <tissue evidence="1">Whole animal</tissue>
    </source>
</reference>
<name>A0A9D4DZY0_DREPO</name>
<accession>A0A9D4DZY0</accession>
<evidence type="ECO:0000313" key="1">
    <source>
        <dbReference type="EMBL" id="KAH3770686.1"/>
    </source>
</evidence>
<reference evidence="1" key="2">
    <citation type="submission" date="2020-11" db="EMBL/GenBank/DDBJ databases">
        <authorList>
            <person name="McCartney M.A."/>
            <person name="Auch B."/>
            <person name="Kono T."/>
            <person name="Mallez S."/>
            <person name="Becker A."/>
            <person name="Gohl D.M."/>
            <person name="Silverstein K.A.T."/>
            <person name="Koren S."/>
            <person name="Bechman K.B."/>
            <person name="Herman A."/>
            <person name="Abrahante J.E."/>
            <person name="Garbe J."/>
        </authorList>
    </citation>
    <scope>NUCLEOTIDE SEQUENCE</scope>
    <source>
        <strain evidence="1">Duluth1</strain>
        <tissue evidence="1">Whole animal</tissue>
    </source>
</reference>
<evidence type="ECO:0000313" key="2">
    <source>
        <dbReference type="Proteomes" id="UP000828390"/>
    </source>
</evidence>
<comment type="caution">
    <text evidence="1">The sequence shown here is derived from an EMBL/GenBank/DDBJ whole genome shotgun (WGS) entry which is preliminary data.</text>
</comment>
<sequence>MEQCRACGCSLKKARSVASKLHGHGMNLTVGEGVKETFNVDLTPGRNVCGDCF</sequence>
<keyword evidence="2" id="KW-1185">Reference proteome</keyword>
<dbReference type="AlphaFoldDB" id="A0A9D4DZY0"/>
<proteinExistence type="predicted"/>
<protein>
    <submittedName>
        <fullName evidence="1">Uncharacterized protein</fullName>
    </submittedName>
</protein>
<dbReference type="Proteomes" id="UP000828390">
    <property type="component" value="Unassembled WGS sequence"/>
</dbReference>